<dbReference type="NCBIfam" id="NF011000">
    <property type="entry name" value="PRK14426.1"/>
    <property type="match status" value="1"/>
</dbReference>
<dbReference type="Gene3D" id="3.30.70.100">
    <property type="match status" value="1"/>
</dbReference>
<dbReference type="KEGG" id="hmi:soil367_07195"/>
<dbReference type="AlphaFoldDB" id="A0A4P7XKV2"/>
<evidence type="ECO:0000256" key="4">
    <source>
        <dbReference type="ARBA" id="ARBA00047645"/>
    </source>
</evidence>
<dbReference type="PROSITE" id="PS51160">
    <property type="entry name" value="ACYLPHOSPHATASE_3"/>
    <property type="match status" value="1"/>
</dbReference>
<dbReference type="Proteomes" id="UP000298049">
    <property type="component" value="Chromosome"/>
</dbReference>
<evidence type="ECO:0000256" key="1">
    <source>
        <dbReference type="ARBA" id="ARBA00005614"/>
    </source>
</evidence>
<dbReference type="InterPro" id="IPR020456">
    <property type="entry name" value="Acylphosphatase"/>
</dbReference>
<reference evidence="8 9" key="1">
    <citation type="submission" date="2018-07" db="EMBL/GenBank/DDBJ databases">
        <title>Marsedoiliclastica nanhaica gen. nov. sp. nov., a novel marine hydrocarbonoclastic bacterium isolated from an in-situ enriched hydrocarbon-degrading consortium in deep-sea sediment.</title>
        <authorList>
            <person name="Dong C."/>
            <person name="Ma T."/>
            <person name="Liu R."/>
            <person name="Shao Z."/>
        </authorList>
    </citation>
    <scope>NUCLEOTIDE SEQUENCE [LARGE SCALE GENOMIC DNA]</scope>
    <source>
        <strain evidence="9">soil36-7</strain>
    </source>
</reference>
<feature type="domain" description="Acylphosphatase-like" evidence="7">
    <location>
        <begin position="6"/>
        <end position="91"/>
    </location>
</feature>
<evidence type="ECO:0000256" key="6">
    <source>
        <dbReference type="RuleBase" id="RU004168"/>
    </source>
</evidence>
<comment type="catalytic activity">
    <reaction evidence="4 5">
        <text>an acyl phosphate + H2O = a carboxylate + phosphate + H(+)</text>
        <dbReference type="Rhea" id="RHEA:14965"/>
        <dbReference type="ChEBI" id="CHEBI:15377"/>
        <dbReference type="ChEBI" id="CHEBI:15378"/>
        <dbReference type="ChEBI" id="CHEBI:29067"/>
        <dbReference type="ChEBI" id="CHEBI:43474"/>
        <dbReference type="ChEBI" id="CHEBI:59918"/>
        <dbReference type="EC" id="3.6.1.7"/>
    </reaction>
</comment>
<gene>
    <name evidence="8" type="ORF">soil367_07195</name>
</gene>
<dbReference type="InterPro" id="IPR036046">
    <property type="entry name" value="Acylphosphatase-like_dom_sf"/>
</dbReference>
<dbReference type="InterPro" id="IPR001792">
    <property type="entry name" value="Acylphosphatase-like_dom"/>
</dbReference>
<dbReference type="SUPFAM" id="SSF54975">
    <property type="entry name" value="Acylphosphatase/BLUF domain-like"/>
    <property type="match status" value="1"/>
</dbReference>
<keyword evidence="9" id="KW-1185">Reference proteome</keyword>
<dbReference type="EC" id="3.6.1.7" evidence="2 5"/>
<dbReference type="RefSeq" id="WP_136548281.1">
    <property type="nucleotide sequence ID" value="NZ_CP031093.1"/>
</dbReference>
<proteinExistence type="inferred from homology"/>
<dbReference type="PANTHER" id="PTHR47268">
    <property type="entry name" value="ACYLPHOSPHATASE"/>
    <property type="match status" value="1"/>
</dbReference>
<evidence type="ECO:0000259" key="7">
    <source>
        <dbReference type="PROSITE" id="PS51160"/>
    </source>
</evidence>
<evidence type="ECO:0000313" key="8">
    <source>
        <dbReference type="EMBL" id="QCF27866.1"/>
    </source>
</evidence>
<dbReference type="PANTHER" id="PTHR47268:SF4">
    <property type="entry name" value="ACYLPHOSPHATASE"/>
    <property type="match status" value="1"/>
</dbReference>
<dbReference type="GO" id="GO:0003998">
    <property type="term" value="F:acylphosphatase activity"/>
    <property type="evidence" value="ECO:0007669"/>
    <property type="project" value="UniProtKB-EC"/>
</dbReference>
<keyword evidence="5 8" id="KW-0378">Hydrolase</keyword>
<dbReference type="EMBL" id="CP031093">
    <property type="protein sequence ID" value="QCF27866.1"/>
    <property type="molecule type" value="Genomic_DNA"/>
</dbReference>
<dbReference type="OrthoDB" id="5295388at2"/>
<evidence type="ECO:0000256" key="3">
    <source>
        <dbReference type="ARBA" id="ARBA00015991"/>
    </source>
</evidence>
<evidence type="ECO:0000256" key="2">
    <source>
        <dbReference type="ARBA" id="ARBA00012150"/>
    </source>
</evidence>
<evidence type="ECO:0000256" key="5">
    <source>
        <dbReference type="PROSITE-ProRule" id="PRU00520"/>
    </source>
</evidence>
<protein>
    <recommendedName>
        <fullName evidence="3 5">acylphosphatase</fullName>
        <ecNumber evidence="2 5">3.6.1.7</ecNumber>
    </recommendedName>
</protein>
<feature type="active site" evidence="5">
    <location>
        <position position="21"/>
    </location>
</feature>
<feature type="active site" evidence="5">
    <location>
        <position position="39"/>
    </location>
</feature>
<name>A0A4P7XKV2_9ALTE</name>
<comment type="similarity">
    <text evidence="1 6">Belongs to the acylphosphatase family.</text>
</comment>
<sequence>MGSERCVRVKINGYVQGIGFRAATQDIAQKHGITGKAVNCPDGSVEVTACGEEDSIAKLVKWLHQGPDKAKVESVTVESVDVTTPKNFTTG</sequence>
<organism evidence="8 9">
    <name type="scientific">Hydrocarboniclastica marina</name>
    <dbReference type="NCBI Taxonomy" id="2259620"/>
    <lineage>
        <taxon>Bacteria</taxon>
        <taxon>Pseudomonadati</taxon>
        <taxon>Pseudomonadota</taxon>
        <taxon>Gammaproteobacteria</taxon>
        <taxon>Alteromonadales</taxon>
        <taxon>Alteromonadaceae</taxon>
        <taxon>Hydrocarboniclastica</taxon>
    </lineage>
</organism>
<dbReference type="Pfam" id="PF00708">
    <property type="entry name" value="Acylphosphatase"/>
    <property type="match status" value="1"/>
</dbReference>
<accession>A0A4P7XKV2</accession>
<evidence type="ECO:0000313" key="9">
    <source>
        <dbReference type="Proteomes" id="UP000298049"/>
    </source>
</evidence>